<dbReference type="InterPro" id="IPR000847">
    <property type="entry name" value="LysR_HTH_N"/>
</dbReference>
<evidence type="ECO:0000256" key="2">
    <source>
        <dbReference type="ARBA" id="ARBA00023015"/>
    </source>
</evidence>
<feature type="domain" description="HTH lysR-type" evidence="5">
    <location>
        <begin position="1"/>
        <end position="61"/>
    </location>
</feature>
<dbReference type="InterPro" id="IPR058163">
    <property type="entry name" value="LysR-type_TF_proteobact-type"/>
</dbReference>
<evidence type="ECO:0000256" key="1">
    <source>
        <dbReference type="ARBA" id="ARBA00009437"/>
    </source>
</evidence>
<comment type="caution">
    <text evidence="6">The sequence shown here is derived from an EMBL/GenBank/DDBJ whole genome shotgun (WGS) entry which is preliminary data.</text>
</comment>
<evidence type="ECO:0000313" key="7">
    <source>
        <dbReference type="Proteomes" id="UP000185597"/>
    </source>
</evidence>
<dbReference type="AlphaFoldDB" id="A0AA44LCZ8"/>
<dbReference type="EMBL" id="MTCP01000009">
    <property type="protein sequence ID" value="OLY67847.1"/>
    <property type="molecule type" value="Genomic_DNA"/>
</dbReference>
<reference evidence="6 7" key="1">
    <citation type="submission" date="2017-01" db="EMBL/GenBank/DDBJ databases">
        <title>First report of the plasmid-mediated mcr-1 gene in Citrobacter freudii.</title>
        <authorList>
            <person name="Liu J."/>
            <person name="Yang Y."/>
            <person name="Li Y."/>
            <person name="Liu D."/>
            <person name="Tuo H."/>
            <person name="Davis M."/>
            <person name="Zhang A."/>
        </authorList>
    </citation>
    <scope>NUCLEOTIDE SEQUENCE [LARGE SCALE GENOMIC DNA]</scope>
    <source>
        <strain evidence="6 7">SCC4</strain>
    </source>
</reference>
<dbReference type="Pfam" id="PF00126">
    <property type="entry name" value="HTH_1"/>
    <property type="match status" value="1"/>
</dbReference>
<evidence type="ECO:0000313" key="6">
    <source>
        <dbReference type="EMBL" id="OLY67847.1"/>
    </source>
</evidence>
<keyword evidence="2" id="KW-0805">Transcription regulation</keyword>
<evidence type="ECO:0000256" key="3">
    <source>
        <dbReference type="ARBA" id="ARBA00023125"/>
    </source>
</evidence>
<accession>A0AA44LCZ8</accession>
<dbReference type="SUPFAM" id="SSF53850">
    <property type="entry name" value="Periplasmic binding protein-like II"/>
    <property type="match status" value="1"/>
</dbReference>
<dbReference type="Gene3D" id="1.10.10.10">
    <property type="entry name" value="Winged helix-like DNA-binding domain superfamily/Winged helix DNA-binding domain"/>
    <property type="match status" value="1"/>
</dbReference>
<dbReference type="InterPro" id="IPR036390">
    <property type="entry name" value="WH_DNA-bd_sf"/>
</dbReference>
<comment type="similarity">
    <text evidence="1">Belongs to the LysR transcriptional regulatory family.</text>
</comment>
<name>A0AA44LCZ8_CITBR</name>
<gene>
    <name evidence="6" type="ORF">BWD41_18255</name>
</gene>
<dbReference type="InterPro" id="IPR036388">
    <property type="entry name" value="WH-like_DNA-bd_sf"/>
</dbReference>
<evidence type="ECO:0000259" key="5">
    <source>
        <dbReference type="PROSITE" id="PS50931"/>
    </source>
</evidence>
<organism evidence="6 7">
    <name type="scientific">Citrobacter braakii</name>
    <dbReference type="NCBI Taxonomy" id="57706"/>
    <lineage>
        <taxon>Bacteria</taxon>
        <taxon>Pseudomonadati</taxon>
        <taxon>Pseudomonadota</taxon>
        <taxon>Gammaproteobacteria</taxon>
        <taxon>Enterobacterales</taxon>
        <taxon>Enterobacteriaceae</taxon>
        <taxon>Citrobacter</taxon>
        <taxon>Citrobacter freundii complex</taxon>
    </lineage>
</organism>
<keyword evidence="3" id="KW-0238">DNA-binding</keyword>
<dbReference type="GO" id="GO:0003700">
    <property type="term" value="F:DNA-binding transcription factor activity"/>
    <property type="evidence" value="ECO:0007669"/>
    <property type="project" value="InterPro"/>
</dbReference>
<dbReference type="PANTHER" id="PTHR30537">
    <property type="entry name" value="HTH-TYPE TRANSCRIPTIONAL REGULATOR"/>
    <property type="match status" value="1"/>
</dbReference>
<protein>
    <submittedName>
        <fullName evidence="6">LysR family transcriptional regulator</fullName>
    </submittedName>
</protein>
<dbReference type="InterPro" id="IPR005119">
    <property type="entry name" value="LysR_subst-bd"/>
</dbReference>
<evidence type="ECO:0000256" key="4">
    <source>
        <dbReference type="ARBA" id="ARBA00023163"/>
    </source>
</evidence>
<proteinExistence type="inferred from homology"/>
<keyword evidence="4" id="KW-0804">Transcription</keyword>
<dbReference type="Proteomes" id="UP000185597">
    <property type="component" value="Unassembled WGS sequence"/>
</dbReference>
<dbReference type="GO" id="GO:0003677">
    <property type="term" value="F:DNA binding"/>
    <property type="evidence" value="ECO:0007669"/>
    <property type="project" value="UniProtKB-KW"/>
</dbReference>
<dbReference type="Pfam" id="PF03466">
    <property type="entry name" value="LysR_substrate"/>
    <property type="match status" value="1"/>
</dbReference>
<dbReference type="PANTHER" id="PTHR30537:SF5">
    <property type="entry name" value="HTH-TYPE TRANSCRIPTIONAL ACTIVATOR TTDR-RELATED"/>
    <property type="match status" value="1"/>
</dbReference>
<dbReference type="PROSITE" id="PS50931">
    <property type="entry name" value="HTH_LYSR"/>
    <property type="match status" value="1"/>
</dbReference>
<dbReference type="SUPFAM" id="SSF46785">
    <property type="entry name" value="Winged helix' DNA-binding domain"/>
    <property type="match status" value="1"/>
</dbReference>
<sequence>MLTKDIRAIDILAKAVELGSLRQAALAKGVTSQAASQALAQLEDSLGVRLLHRTTRSLSLTEEGRQLLEATQPALAVLDRALTRARQAKDEIAGPLRIVGPRSAFTPVLWPIIDEYCQRFPDVQPEVQLNDNMGDWVLDRVDVGFRFGSPPAEGVIARPLFRAQLIICASPAYLRTHGVPRSLEELAYHRCSVFRHPGTDAIFPWYVNMGGEIQTREFPPTVATNSTDIEVEATLTGQVIAQLSSLSAAALIREGRLVPLLTEHVASHLHLYAYYGSRKAQPLRVRKFIELAVERLTDNRELTLTTDELLTYSAERLNKSP</sequence>
<dbReference type="CDD" id="cd08422">
    <property type="entry name" value="PBP2_CrgA_like"/>
    <property type="match status" value="1"/>
</dbReference>
<dbReference type="Gene3D" id="3.40.190.290">
    <property type="match status" value="1"/>
</dbReference>